<protein>
    <submittedName>
        <fullName evidence="2">Uncharacterized protein</fullName>
    </submittedName>
</protein>
<evidence type="ECO:0000256" key="1">
    <source>
        <dbReference type="SAM" id="MobiDB-lite"/>
    </source>
</evidence>
<feature type="region of interest" description="Disordered" evidence="1">
    <location>
        <begin position="95"/>
        <end position="114"/>
    </location>
</feature>
<sequence length="209" mass="21988">MGDGSFAARVRSCSRLSFQRAAVTSGSKLRICSACLPAARLCTPDGSAMDRGRGAWASGSSWAWRAAGWRLAALQELRRDKQRLGARCRGIGRPSARAAAANQRASGGPTRHLPATDLERNLRRDDRTRISLAPAGRSSFSTREASRDLAARAIAAAPPRASSTRQPCAPPPNGSAAAAVDLAHRRAARRDALVTPARAGRVSCSPPVA</sequence>
<name>A0ABQ8FY80_9PEZI</name>
<dbReference type="Proteomes" id="UP000774617">
    <property type="component" value="Unassembled WGS sequence"/>
</dbReference>
<proteinExistence type="predicted"/>
<feature type="region of interest" description="Disordered" evidence="1">
    <location>
        <begin position="156"/>
        <end position="178"/>
    </location>
</feature>
<evidence type="ECO:0000313" key="2">
    <source>
        <dbReference type="EMBL" id="KAH7036262.1"/>
    </source>
</evidence>
<comment type="caution">
    <text evidence="2">The sequence shown here is derived from an EMBL/GenBank/DDBJ whole genome shotgun (WGS) entry which is preliminary data.</text>
</comment>
<organism evidence="2 3">
    <name type="scientific">Macrophomina phaseolina</name>
    <dbReference type="NCBI Taxonomy" id="35725"/>
    <lineage>
        <taxon>Eukaryota</taxon>
        <taxon>Fungi</taxon>
        <taxon>Dikarya</taxon>
        <taxon>Ascomycota</taxon>
        <taxon>Pezizomycotina</taxon>
        <taxon>Dothideomycetes</taxon>
        <taxon>Dothideomycetes incertae sedis</taxon>
        <taxon>Botryosphaeriales</taxon>
        <taxon>Botryosphaeriaceae</taxon>
        <taxon>Macrophomina</taxon>
    </lineage>
</organism>
<evidence type="ECO:0000313" key="3">
    <source>
        <dbReference type="Proteomes" id="UP000774617"/>
    </source>
</evidence>
<feature type="compositionally biased region" description="Low complexity" evidence="1">
    <location>
        <begin position="156"/>
        <end position="167"/>
    </location>
</feature>
<dbReference type="EMBL" id="JAGTJR010000036">
    <property type="protein sequence ID" value="KAH7036262.1"/>
    <property type="molecule type" value="Genomic_DNA"/>
</dbReference>
<gene>
    <name evidence="2" type="ORF">B0J12DRAFT_678718</name>
</gene>
<reference evidence="2 3" key="1">
    <citation type="journal article" date="2021" name="Nat. Commun.">
        <title>Genetic determinants of endophytism in the Arabidopsis root mycobiome.</title>
        <authorList>
            <person name="Mesny F."/>
            <person name="Miyauchi S."/>
            <person name="Thiergart T."/>
            <person name="Pickel B."/>
            <person name="Atanasova L."/>
            <person name="Karlsson M."/>
            <person name="Huettel B."/>
            <person name="Barry K.W."/>
            <person name="Haridas S."/>
            <person name="Chen C."/>
            <person name="Bauer D."/>
            <person name="Andreopoulos W."/>
            <person name="Pangilinan J."/>
            <person name="LaButti K."/>
            <person name="Riley R."/>
            <person name="Lipzen A."/>
            <person name="Clum A."/>
            <person name="Drula E."/>
            <person name="Henrissat B."/>
            <person name="Kohler A."/>
            <person name="Grigoriev I.V."/>
            <person name="Martin F.M."/>
            <person name="Hacquard S."/>
        </authorList>
    </citation>
    <scope>NUCLEOTIDE SEQUENCE [LARGE SCALE GENOMIC DNA]</scope>
    <source>
        <strain evidence="2 3">MPI-SDFR-AT-0080</strain>
    </source>
</reference>
<accession>A0ABQ8FY80</accession>
<feature type="compositionally biased region" description="Low complexity" evidence="1">
    <location>
        <begin position="95"/>
        <end position="108"/>
    </location>
</feature>
<keyword evidence="3" id="KW-1185">Reference proteome</keyword>